<gene>
    <name evidence="2" type="ORF">DQ384_12235</name>
</gene>
<protein>
    <submittedName>
        <fullName evidence="2">Uncharacterized protein</fullName>
    </submittedName>
</protein>
<reference evidence="2 3" key="1">
    <citation type="submission" date="2018-06" db="EMBL/GenBank/DDBJ databases">
        <title>Sphaerisporangium craniellae sp. nov., isolated from a marine sponge in the South China Sea.</title>
        <authorList>
            <person name="Li L."/>
        </authorList>
    </citation>
    <scope>NUCLEOTIDE SEQUENCE [LARGE SCALE GENOMIC DNA]</scope>
    <source>
        <strain evidence="2 3">CCTCC AA 208026</strain>
    </source>
</reference>
<accession>A0A367FK33</accession>
<evidence type="ECO:0000313" key="3">
    <source>
        <dbReference type="Proteomes" id="UP000253094"/>
    </source>
</evidence>
<comment type="caution">
    <text evidence="2">The sequence shown here is derived from an EMBL/GenBank/DDBJ whole genome shotgun (WGS) entry which is preliminary data.</text>
</comment>
<proteinExistence type="predicted"/>
<evidence type="ECO:0000256" key="1">
    <source>
        <dbReference type="SAM" id="Phobius"/>
    </source>
</evidence>
<keyword evidence="3" id="KW-1185">Reference proteome</keyword>
<dbReference type="Proteomes" id="UP000253094">
    <property type="component" value="Unassembled WGS sequence"/>
</dbReference>
<sequence length="86" mass="9272">MSVDSPDGRVLIIVIVATILFVAGRNFQRTLDTWAGWGKAVKTAAEARDKIPGAKSSAWAAVRRMIFIGAVTLALLALLVNAFRFV</sequence>
<dbReference type="AlphaFoldDB" id="A0A367FK33"/>
<evidence type="ECO:0000313" key="2">
    <source>
        <dbReference type="EMBL" id="RCG30753.1"/>
    </source>
</evidence>
<organism evidence="2 3">
    <name type="scientific">Sphaerisporangium album</name>
    <dbReference type="NCBI Taxonomy" id="509200"/>
    <lineage>
        <taxon>Bacteria</taxon>
        <taxon>Bacillati</taxon>
        <taxon>Actinomycetota</taxon>
        <taxon>Actinomycetes</taxon>
        <taxon>Streptosporangiales</taxon>
        <taxon>Streptosporangiaceae</taxon>
        <taxon>Sphaerisporangium</taxon>
    </lineage>
</organism>
<keyword evidence="1" id="KW-1133">Transmembrane helix</keyword>
<keyword evidence="1" id="KW-0812">Transmembrane</keyword>
<feature type="transmembrane region" description="Helical" evidence="1">
    <location>
        <begin position="65"/>
        <end position="83"/>
    </location>
</feature>
<name>A0A367FK33_9ACTN</name>
<keyword evidence="1" id="KW-0472">Membrane</keyword>
<feature type="transmembrane region" description="Helical" evidence="1">
    <location>
        <begin position="6"/>
        <end position="24"/>
    </location>
</feature>
<dbReference type="EMBL" id="QOIL01000006">
    <property type="protein sequence ID" value="RCG30753.1"/>
    <property type="molecule type" value="Genomic_DNA"/>
</dbReference>